<feature type="region of interest" description="Disordered" evidence="1">
    <location>
        <begin position="101"/>
        <end position="129"/>
    </location>
</feature>
<dbReference type="Proteomes" id="UP000267368">
    <property type="component" value="Unassembled WGS sequence"/>
</dbReference>
<dbReference type="OrthoDB" id="3177228at2"/>
<dbReference type="InterPro" id="IPR038695">
    <property type="entry name" value="Saro_0823-like_sf"/>
</dbReference>
<gene>
    <name evidence="2" type="ORF">DMP07_04175</name>
</gene>
<comment type="caution">
    <text evidence="2">The sequence shown here is derived from an EMBL/GenBank/DDBJ whole genome shotgun (WGS) entry which is preliminary data.</text>
</comment>
<name>A0A3N0AG43_9ACTN</name>
<dbReference type="RefSeq" id="WP_123197881.1">
    <property type="nucleotide sequence ID" value="NZ_QICB01000002.1"/>
</dbReference>
<sequence>MNGRCDFVVLTKVGQRLRGMKSAKIASCGACVVLVPCRDIHTFGMKFPIDVAFVDGGGVVVEAYRRVSRARRLRCPHARMTIERRSCERDWFEPGDCIFAGPPPGRTLRGPSAEEGPVHETNPFEGRNA</sequence>
<evidence type="ECO:0008006" key="4">
    <source>
        <dbReference type="Google" id="ProtNLM"/>
    </source>
</evidence>
<keyword evidence="3" id="KW-1185">Reference proteome</keyword>
<reference evidence="3" key="1">
    <citation type="submission" date="2018-05" db="EMBL/GenBank/DDBJ databases">
        <title>Genome Sequencing of selected type strains of the family Eggerthellaceae.</title>
        <authorList>
            <person name="Danylec N."/>
            <person name="Stoll D.A."/>
            <person name="Doetsch A."/>
            <person name="Huch M."/>
        </authorList>
    </citation>
    <scope>NUCLEOTIDE SEQUENCE [LARGE SCALE GENOMIC DNA]</scope>
    <source>
        <strain evidence="3">DSM 17537</strain>
    </source>
</reference>
<dbReference type="EMBL" id="QICB01000002">
    <property type="protein sequence ID" value="RNL20782.1"/>
    <property type="molecule type" value="Genomic_DNA"/>
</dbReference>
<dbReference type="Gene3D" id="2.60.120.1140">
    <property type="entry name" value="Protein of unknown function DUF192"/>
    <property type="match status" value="1"/>
</dbReference>
<evidence type="ECO:0000313" key="2">
    <source>
        <dbReference type="EMBL" id="RNL20782.1"/>
    </source>
</evidence>
<evidence type="ECO:0000313" key="3">
    <source>
        <dbReference type="Proteomes" id="UP000267368"/>
    </source>
</evidence>
<evidence type="ECO:0000256" key="1">
    <source>
        <dbReference type="SAM" id="MobiDB-lite"/>
    </source>
</evidence>
<dbReference type="AlphaFoldDB" id="A0A3N0AG43"/>
<organism evidence="2 3">
    <name type="scientific">Slackia faecicanis</name>
    <dbReference type="NCBI Taxonomy" id="255723"/>
    <lineage>
        <taxon>Bacteria</taxon>
        <taxon>Bacillati</taxon>
        <taxon>Actinomycetota</taxon>
        <taxon>Coriobacteriia</taxon>
        <taxon>Eggerthellales</taxon>
        <taxon>Eggerthellaceae</taxon>
        <taxon>Slackia</taxon>
    </lineage>
</organism>
<protein>
    <recommendedName>
        <fullName evidence="4">DUF192 domain-containing protein</fullName>
    </recommendedName>
</protein>
<accession>A0A3N0AG43</accession>
<proteinExistence type="predicted"/>